<name>A0A414NZZ1_9FIRM</name>
<sequence>MDNTTNQGTNQAENLIDILYKDDYRVKSYIAQMLAGAVQSVKKQVTSSNGSSFDVKGSAAFAKGGYLRNQNESSMTETEADVHDHAIMLLLKELDLAPMSTLPHDATGTIVHLRGELSLRDFSSFGDILSMVASDPKQFNVQRQEARQIQAAFKGISKVIPLNLEAEIIMADGITVRGILKSEYMLTDYRDLVSMYSTHLPGTWDIIGILDRMKPSYTPPAQGLRSSMDTIAMAVKLLYDNGGINYALTPFLIYRELS</sequence>
<evidence type="ECO:0000313" key="2">
    <source>
        <dbReference type="Proteomes" id="UP000283442"/>
    </source>
</evidence>
<accession>A0A414NZZ1</accession>
<gene>
    <name evidence="1" type="ORF">DW674_00935</name>
</gene>
<dbReference type="InterPro" id="IPR045633">
    <property type="entry name" value="DUF6414"/>
</dbReference>
<proteinExistence type="predicted"/>
<dbReference type="EMBL" id="QRHE01000001">
    <property type="protein sequence ID" value="RHF53459.1"/>
    <property type="molecule type" value="Genomic_DNA"/>
</dbReference>
<dbReference type="Proteomes" id="UP000283442">
    <property type="component" value="Unassembled WGS sequence"/>
</dbReference>
<organism evidence="1 2">
    <name type="scientific">Mitsuokella multacida</name>
    <dbReference type="NCBI Taxonomy" id="52226"/>
    <lineage>
        <taxon>Bacteria</taxon>
        <taxon>Bacillati</taxon>
        <taxon>Bacillota</taxon>
        <taxon>Negativicutes</taxon>
        <taxon>Selenomonadales</taxon>
        <taxon>Selenomonadaceae</taxon>
        <taxon>Mitsuokella</taxon>
    </lineage>
</organism>
<evidence type="ECO:0000313" key="1">
    <source>
        <dbReference type="EMBL" id="RHF53459.1"/>
    </source>
</evidence>
<dbReference type="OrthoDB" id="8114643at2"/>
<protein>
    <submittedName>
        <fullName evidence="1">Uncharacterized protein</fullName>
    </submittedName>
</protein>
<dbReference type="AlphaFoldDB" id="A0A414NZZ1"/>
<dbReference type="RefSeq" id="WP_118174510.1">
    <property type="nucleotide sequence ID" value="NZ_JAQEAO010000018.1"/>
</dbReference>
<reference evidence="1 2" key="1">
    <citation type="submission" date="2018-08" db="EMBL/GenBank/DDBJ databases">
        <title>A genome reference for cultivated species of the human gut microbiota.</title>
        <authorList>
            <person name="Zou Y."/>
            <person name="Xue W."/>
            <person name="Luo G."/>
        </authorList>
    </citation>
    <scope>NUCLEOTIDE SEQUENCE [LARGE SCALE GENOMIC DNA]</scope>
    <source>
        <strain evidence="1 2">AM25-21AC</strain>
    </source>
</reference>
<comment type="caution">
    <text evidence="1">The sequence shown here is derived from an EMBL/GenBank/DDBJ whole genome shotgun (WGS) entry which is preliminary data.</text>
</comment>
<dbReference type="Pfam" id="PF19952">
    <property type="entry name" value="DUF6414"/>
    <property type="match status" value="1"/>
</dbReference>